<evidence type="ECO:0000313" key="3">
    <source>
        <dbReference type="Proteomes" id="UP000613030"/>
    </source>
</evidence>
<keyword evidence="3" id="KW-1185">Reference proteome</keyword>
<accession>A0ABS1KQE4</accession>
<protein>
    <submittedName>
        <fullName evidence="2">Uncharacterized protein</fullName>
    </submittedName>
</protein>
<name>A0ABS1KQE4_9BACT</name>
<evidence type="ECO:0000256" key="1">
    <source>
        <dbReference type="SAM" id="Phobius"/>
    </source>
</evidence>
<dbReference type="Proteomes" id="UP000613030">
    <property type="component" value="Unassembled WGS sequence"/>
</dbReference>
<dbReference type="RefSeq" id="WP_202008289.1">
    <property type="nucleotide sequence ID" value="NZ_JAERRB010000002.1"/>
</dbReference>
<organism evidence="2 3">
    <name type="scientific">Chryseolinea lacunae</name>
    <dbReference type="NCBI Taxonomy" id="2801331"/>
    <lineage>
        <taxon>Bacteria</taxon>
        <taxon>Pseudomonadati</taxon>
        <taxon>Bacteroidota</taxon>
        <taxon>Cytophagia</taxon>
        <taxon>Cytophagales</taxon>
        <taxon>Fulvivirgaceae</taxon>
        <taxon>Chryseolinea</taxon>
    </lineage>
</organism>
<dbReference type="EMBL" id="JAERRB010000002">
    <property type="protein sequence ID" value="MBL0740917.1"/>
    <property type="molecule type" value="Genomic_DNA"/>
</dbReference>
<feature type="transmembrane region" description="Helical" evidence="1">
    <location>
        <begin position="380"/>
        <end position="400"/>
    </location>
</feature>
<keyword evidence="1" id="KW-1133">Transmembrane helix</keyword>
<gene>
    <name evidence="2" type="ORF">JI741_06780</name>
</gene>
<comment type="caution">
    <text evidence="2">The sequence shown here is derived from an EMBL/GenBank/DDBJ whole genome shotgun (WGS) entry which is preliminary data.</text>
</comment>
<keyword evidence="1" id="KW-0472">Membrane</keyword>
<reference evidence="2 3" key="1">
    <citation type="submission" date="2021-01" db="EMBL/GenBank/DDBJ databases">
        <title>Chryseolinea sp. Jin1 Genome sequencing and assembly.</title>
        <authorList>
            <person name="Kim I."/>
        </authorList>
    </citation>
    <scope>NUCLEOTIDE SEQUENCE [LARGE SCALE GENOMIC DNA]</scope>
    <source>
        <strain evidence="2 3">Jin1</strain>
    </source>
</reference>
<sequence length="418" mass="46519">MRKTIKVVLTGIVVLVLGLVLFVNIKLYDSPQYRIAKGDTVNLDVLHELRGVREALQDGAADKMQTVYPEGYVFFTALYGLGWADFAASLKHDPELFKEAQREINTAYQLVNSPHARSTFNEDLKLPYGAFYNGWSNYLLARKLQLENPGDREADDVDTFNQRCKAIAVALETAIFPESYHQAAWPADAMVCVASLARHDKIFAPEYREVIQHWLTRVRKHLDGRGLIAHAAHPFSGKTTDEARGSSQSLMLIFLTELDETFAREQFALFKGHFVDTRFGLPGVREYAKGTFGIGDVDSGPLVLQIGPAATIVGMRTLDHYGEHDISFALRNGLEGFGLGWTAGEKKDHLLGLLPIADAFMAWSHAGCSVSDGAQAGWRIWFQVYSVLLCGALTAGLWYLKRKKPPHDLVVHWGEPIG</sequence>
<proteinExistence type="predicted"/>
<keyword evidence="1" id="KW-0812">Transmembrane</keyword>
<evidence type="ECO:0000313" key="2">
    <source>
        <dbReference type="EMBL" id="MBL0740917.1"/>
    </source>
</evidence>